<name>A0ABU4WM24_9FIRM</name>
<feature type="chain" id="PRO_5045921617" description="Bacteriocin transport accessory protein" evidence="1">
    <location>
        <begin position="26"/>
        <end position="170"/>
    </location>
</feature>
<evidence type="ECO:0000256" key="1">
    <source>
        <dbReference type="SAM" id="SignalP"/>
    </source>
</evidence>
<dbReference type="PROSITE" id="PS51257">
    <property type="entry name" value="PROKAR_LIPOPROTEIN"/>
    <property type="match status" value="1"/>
</dbReference>
<dbReference type="Gene3D" id="3.40.30.10">
    <property type="entry name" value="Glutaredoxin"/>
    <property type="match status" value="1"/>
</dbReference>
<comment type="caution">
    <text evidence="2">The sequence shown here is derived from an EMBL/GenBank/DDBJ whole genome shotgun (WGS) entry which is preliminary data.</text>
</comment>
<feature type="signal peptide" evidence="1">
    <location>
        <begin position="1"/>
        <end position="25"/>
    </location>
</feature>
<protein>
    <recommendedName>
        <fullName evidence="4">Bacteriocin transport accessory protein</fullName>
    </recommendedName>
</protein>
<gene>
    <name evidence="2" type="ORF">MOZ64_05420</name>
</gene>
<evidence type="ECO:0008006" key="4">
    <source>
        <dbReference type="Google" id="ProtNLM"/>
    </source>
</evidence>
<dbReference type="EMBL" id="JALBUS010000006">
    <property type="protein sequence ID" value="MDX8417278.1"/>
    <property type="molecule type" value="Genomic_DNA"/>
</dbReference>
<proteinExistence type="predicted"/>
<accession>A0ABU4WM24</accession>
<keyword evidence="3" id="KW-1185">Reference proteome</keyword>
<dbReference type="RefSeq" id="WP_320325573.1">
    <property type="nucleotide sequence ID" value="NZ_JALBUS010000006.1"/>
</dbReference>
<sequence length="170" mass="19421">MKRLFSIVCVFAVFLSLVGCQSKKAFQTKDITVSQLQEKIKNKDTFVFMVERDGCQFCKKLNAYIKKTKGEHPNLTIYVVDSTDFGFQKETEDADHLISSTKDGKALLQIVTYFMYTPALYAIKKGKVKQAAIGFNDTDKTVGLWNNTSQIDFEQAEYEDFWDFVESSAQ</sequence>
<evidence type="ECO:0000313" key="3">
    <source>
        <dbReference type="Proteomes" id="UP001285244"/>
    </source>
</evidence>
<reference evidence="2 3" key="1">
    <citation type="submission" date="2022-03" db="EMBL/GenBank/DDBJ databases">
        <title>Novel taxa within the pig intestine.</title>
        <authorList>
            <person name="Wylensek D."/>
            <person name="Bishof K."/>
            <person name="Afrizal A."/>
            <person name="Clavel T."/>
        </authorList>
    </citation>
    <scope>NUCLEOTIDE SEQUENCE [LARGE SCALE GENOMIC DNA]</scope>
    <source>
        <strain evidence="2 3">Cla-KB-P134</strain>
    </source>
</reference>
<dbReference type="InterPro" id="IPR036249">
    <property type="entry name" value="Thioredoxin-like_sf"/>
</dbReference>
<keyword evidence="1" id="KW-0732">Signal</keyword>
<dbReference type="Proteomes" id="UP001285244">
    <property type="component" value="Unassembled WGS sequence"/>
</dbReference>
<organism evidence="2 3">
    <name type="scientific">Absicoccus intestinalis</name>
    <dbReference type="NCBI Taxonomy" id="2926319"/>
    <lineage>
        <taxon>Bacteria</taxon>
        <taxon>Bacillati</taxon>
        <taxon>Bacillota</taxon>
        <taxon>Erysipelotrichia</taxon>
        <taxon>Erysipelotrichales</taxon>
        <taxon>Erysipelotrichaceae</taxon>
        <taxon>Absicoccus</taxon>
    </lineage>
</organism>
<dbReference type="SUPFAM" id="SSF52833">
    <property type="entry name" value="Thioredoxin-like"/>
    <property type="match status" value="1"/>
</dbReference>
<evidence type="ECO:0000313" key="2">
    <source>
        <dbReference type="EMBL" id="MDX8417278.1"/>
    </source>
</evidence>